<sequence length="42" mass="4651">MNRMSFDGIPELTLGARLYMWVGVRQEGGWHAWSAATGVGEL</sequence>
<evidence type="ECO:0000313" key="2">
    <source>
        <dbReference type="Proteomes" id="UP000320496"/>
    </source>
</evidence>
<gene>
    <name evidence="1" type="ORF">Mal4_52680</name>
</gene>
<dbReference type="Proteomes" id="UP000320496">
    <property type="component" value="Chromosome"/>
</dbReference>
<dbReference type="EMBL" id="CP036275">
    <property type="protein sequence ID" value="QDU40905.1"/>
    <property type="molecule type" value="Genomic_DNA"/>
</dbReference>
<dbReference type="KEGG" id="mri:Mal4_52680"/>
<protein>
    <submittedName>
        <fullName evidence="1">Uncharacterized protein</fullName>
    </submittedName>
</protein>
<name>A0A517ZEH9_9PLAN</name>
<accession>A0A517ZEH9</accession>
<keyword evidence="2" id="KW-1185">Reference proteome</keyword>
<proteinExistence type="predicted"/>
<organism evidence="1 2">
    <name type="scientific">Maioricimonas rarisocia</name>
    <dbReference type="NCBI Taxonomy" id="2528026"/>
    <lineage>
        <taxon>Bacteria</taxon>
        <taxon>Pseudomonadati</taxon>
        <taxon>Planctomycetota</taxon>
        <taxon>Planctomycetia</taxon>
        <taxon>Planctomycetales</taxon>
        <taxon>Planctomycetaceae</taxon>
        <taxon>Maioricimonas</taxon>
    </lineage>
</organism>
<evidence type="ECO:0000313" key="1">
    <source>
        <dbReference type="EMBL" id="QDU40905.1"/>
    </source>
</evidence>
<reference evidence="1 2" key="1">
    <citation type="submission" date="2019-02" db="EMBL/GenBank/DDBJ databases">
        <title>Deep-cultivation of Planctomycetes and their phenomic and genomic characterization uncovers novel biology.</title>
        <authorList>
            <person name="Wiegand S."/>
            <person name="Jogler M."/>
            <person name="Boedeker C."/>
            <person name="Pinto D."/>
            <person name="Vollmers J."/>
            <person name="Rivas-Marin E."/>
            <person name="Kohn T."/>
            <person name="Peeters S.H."/>
            <person name="Heuer A."/>
            <person name="Rast P."/>
            <person name="Oberbeckmann S."/>
            <person name="Bunk B."/>
            <person name="Jeske O."/>
            <person name="Meyerdierks A."/>
            <person name="Storesund J.E."/>
            <person name="Kallscheuer N."/>
            <person name="Luecker S."/>
            <person name="Lage O.M."/>
            <person name="Pohl T."/>
            <person name="Merkel B.J."/>
            <person name="Hornburger P."/>
            <person name="Mueller R.-W."/>
            <person name="Bruemmer F."/>
            <person name="Labrenz M."/>
            <person name="Spormann A.M."/>
            <person name="Op den Camp H."/>
            <person name="Overmann J."/>
            <person name="Amann R."/>
            <person name="Jetten M.S.M."/>
            <person name="Mascher T."/>
            <person name="Medema M.H."/>
            <person name="Devos D.P."/>
            <person name="Kaster A.-K."/>
            <person name="Ovreas L."/>
            <person name="Rohde M."/>
            <person name="Galperin M.Y."/>
            <person name="Jogler C."/>
        </authorList>
    </citation>
    <scope>NUCLEOTIDE SEQUENCE [LARGE SCALE GENOMIC DNA]</scope>
    <source>
        <strain evidence="1 2">Mal4</strain>
    </source>
</reference>
<dbReference type="AlphaFoldDB" id="A0A517ZEH9"/>